<organism evidence="11 12">
    <name type="scientific">Thyridium curvatum</name>
    <dbReference type="NCBI Taxonomy" id="1093900"/>
    <lineage>
        <taxon>Eukaryota</taxon>
        <taxon>Fungi</taxon>
        <taxon>Dikarya</taxon>
        <taxon>Ascomycota</taxon>
        <taxon>Pezizomycotina</taxon>
        <taxon>Sordariomycetes</taxon>
        <taxon>Sordariomycetidae</taxon>
        <taxon>Thyridiales</taxon>
        <taxon>Thyridiaceae</taxon>
        <taxon>Thyridium</taxon>
    </lineage>
</organism>
<feature type="active site" evidence="8">
    <location>
        <position position="329"/>
    </location>
</feature>
<evidence type="ECO:0000256" key="4">
    <source>
        <dbReference type="ARBA" id="ARBA00022824"/>
    </source>
</evidence>
<keyword evidence="4 8" id="KW-0256">Endoplasmic reticulum</keyword>
<dbReference type="Proteomes" id="UP000319257">
    <property type="component" value="Unassembled WGS sequence"/>
</dbReference>
<keyword evidence="5 8" id="KW-1133">Transmembrane helix</keyword>
<dbReference type="Pfam" id="PF10261">
    <property type="entry name" value="FIT"/>
    <property type="match status" value="1"/>
</dbReference>
<sequence length="471" mass="50090">MDTPPSANLRSRSKPSQMATASPNGLDSPSVGGGRRRTATQKPPSSSSAQAARNSPFLPTPTEALALCAYPLLLVFGTLFSLLSPETRAAPYDHVAQTHYAQDASLAPSYFARKGNLFNVLFVKRGWAWVTAAFFAFALTHPALRGAARSAARLRAVARYALVTLWWVLVTQWCFGPALIDRGFRYTGGKCDVAEARAAAGDADAAQLVTAVACKGAGGRWAGGHDISGHVFLLVLGSVFLAQEVGWVVARGRRAAAAAASASASGGGGKRDERSVVMRDGAVKSAEVEAEAEGAASAAHGSLTLGGRLVAAVVALSLWMLLMTAIYFHTWFEKLTGLLVALAGLYAVYVLPRSIALTNNFRFLHRVDRASYDGPHVPSHDLIEAIPAAPRHTFVSHIQLNFPRDRLPSRRAGQRAMAPIKVPSNLPEVVRSAFNKAVASGDVTHYATQVVVLTVNSIPVRPPRLSTLAPW</sequence>
<dbReference type="PANTHER" id="PTHR23129:SF0">
    <property type="entry name" value="ACYL-COENZYME A DIPHOSPHATASE FITM2"/>
    <property type="match status" value="1"/>
</dbReference>
<feature type="transmembrane region" description="Helical" evidence="10">
    <location>
        <begin position="309"/>
        <end position="329"/>
    </location>
</feature>
<dbReference type="GO" id="GO:0008654">
    <property type="term" value="P:phospholipid biosynthetic process"/>
    <property type="evidence" value="ECO:0007669"/>
    <property type="project" value="UniProtKB-KW"/>
</dbReference>
<gene>
    <name evidence="8" type="primary">SCS3</name>
    <name evidence="8" type="synonym">FIT2B</name>
    <name evidence="11" type="ORF">E0L32_007024</name>
</gene>
<name>A0A507AXZ9_9PEZI</name>
<comment type="function">
    <text evidence="8">Fatty acyl-coenzyme A (CoA) diphosphatase that hydrolyzes fatty acyl-CoA to yield acyl-4'-phosphopantetheine and adenosine 3',5'-bisphosphate. Preferentially hydrolyzes unsaturated long-chain acyl-CoA substrates in the endoplasmic reticulum (ER) lumen. This catalytic activity is required for maintaining ER structure and for lipid droplets (LDs) biogenesis, which are lipid storage organelles involved in maintaining lipid and energy homeostasis. May directly bind to diacylglycerol (DAGs) and triacylglycerol, which is also important for LD biogenesis. May support directional budding of nacent LDs from the ER into the cytosol by reducing DAG levels at sites of LD formation. May play a role in the regulation of cell morphology and cytoskeletal organization. Involved in phospholipid biosynthesis.</text>
</comment>
<feature type="region of interest" description="Disordered" evidence="9">
    <location>
        <begin position="1"/>
        <end position="55"/>
    </location>
</feature>
<evidence type="ECO:0000256" key="2">
    <source>
        <dbReference type="ARBA" id="ARBA00022692"/>
    </source>
</evidence>
<comment type="catalytic activity">
    <reaction evidence="8">
        <text>(5Z,8Z,11Z,14Z)-eicosatetraenoyl-CoA + H2O = S-(5Z,8Z,11Z,14Z-eicosatetraenoyl)-4'-phosphopantetheine + adenosine 3',5'-bisphosphate + 2 H(+)</text>
        <dbReference type="Rhea" id="RHEA:65568"/>
        <dbReference type="ChEBI" id="CHEBI:15377"/>
        <dbReference type="ChEBI" id="CHEBI:15378"/>
        <dbReference type="ChEBI" id="CHEBI:57368"/>
        <dbReference type="ChEBI" id="CHEBI:58343"/>
        <dbReference type="ChEBI" id="CHEBI:156554"/>
    </reaction>
</comment>
<evidence type="ECO:0000256" key="1">
    <source>
        <dbReference type="ARBA" id="ARBA00004477"/>
    </source>
</evidence>
<feature type="compositionally biased region" description="Low complexity" evidence="9">
    <location>
        <begin position="40"/>
        <end position="52"/>
    </location>
</feature>
<accession>A0A507AXZ9</accession>
<evidence type="ECO:0000256" key="9">
    <source>
        <dbReference type="SAM" id="MobiDB-lite"/>
    </source>
</evidence>
<keyword evidence="8" id="KW-0444">Lipid biosynthesis</keyword>
<dbReference type="AlphaFoldDB" id="A0A507AXZ9"/>
<dbReference type="FunCoup" id="A0A507AXZ9">
    <property type="interactions" value="23"/>
</dbReference>
<comment type="subcellular location">
    <subcellularLocation>
        <location evidence="1 8">Endoplasmic reticulum membrane</location>
        <topology evidence="1 8">Multi-pass membrane protein</topology>
    </subcellularLocation>
</comment>
<reference evidence="11 12" key="1">
    <citation type="submission" date="2019-06" db="EMBL/GenBank/DDBJ databases">
        <title>Draft genome sequence of the filamentous fungus Phialemoniopsis curvata isolated from diesel fuel.</title>
        <authorList>
            <person name="Varaljay V.A."/>
            <person name="Lyon W.J."/>
            <person name="Crouch A.L."/>
            <person name="Drake C.E."/>
            <person name="Hollomon J.M."/>
            <person name="Nadeau L.J."/>
            <person name="Nunn H.S."/>
            <person name="Stevenson B.S."/>
            <person name="Bojanowski C.L."/>
            <person name="Crookes-Goodson W.J."/>
        </authorList>
    </citation>
    <scope>NUCLEOTIDE SEQUENCE [LARGE SCALE GENOMIC DNA]</scope>
    <source>
        <strain evidence="11 12">D216</strain>
    </source>
</reference>
<evidence type="ECO:0000313" key="11">
    <source>
        <dbReference type="EMBL" id="TPX12377.1"/>
    </source>
</evidence>
<evidence type="ECO:0000313" key="12">
    <source>
        <dbReference type="Proteomes" id="UP000319257"/>
    </source>
</evidence>
<dbReference type="EC" id="3.6.1.-" evidence="8"/>
<dbReference type="InParanoid" id="A0A507AXZ9"/>
<dbReference type="InterPro" id="IPR046400">
    <property type="entry name" value="SCS3"/>
</dbReference>
<dbReference type="GO" id="GO:0005789">
    <property type="term" value="C:endoplasmic reticulum membrane"/>
    <property type="evidence" value="ECO:0007669"/>
    <property type="project" value="UniProtKB-SubCell"/>
</dbReference>
<comment type="catalytic activity">
    <reaction evidence="8">
        <text>(9Z)-octadecenoyl-CoA + H2O = S-(9Z-octadecenoyl)-4'-phosphopantetheine + adenosine 3',5'-bisphosphate + 2 H(+)</text>
        <dbReference type="Rhea" id="RHEA:65564"/>
        <dbReference type="ChEBI" id="CHEBI:15377"/>
        <dbReference type="ChEBI" id="CHEBI:15378"/>
        <dbReference type="ChEBI" id="CHEBI:57387"/>
        <dbReference type="ChEBI" id="CHEBI:58343"/>
        <dbReference type="ChEBI" id="CHEBI:156553"/>
    </reaction>
</comment>
<dbReference type="GO" id="GO:0010945">
    <property type="term" value="F:coenzyme A diphosphatase activity"/>
    <property type="evidence" value="ECO:0007669"/>
    <property type="project" value="InterPro"/>
</dbReference>
<dbReference type="HAMAP" id="MF_03231">
    <property type="entry name" value="SCS3"/>
    <property type="match status" value="1"/>
</dbReference>
<comment type="catalytic activity">
    <reaction evidence="8">
        <text>hexadecanoyl-CoA + H2O = S-hexadecanoyl-4'-phosphopantetheine + adenosine 3',5'-bisphosphate + 2 H(+)</text>
        <dbReference type="Rhea" id="RHEA:50032"/>
        <dbReference type="ChEBI" id="CHEBI:15377"/>
        <dbReference type="ChEBI" id="CHEBI:15378"/>
        <dbReference type="ChEBI" id="CHEBI:57379"/>
        <dbReference type="ChEBI" id="CHEBI:58343"/>
        <dbReference type="ChEBI" id="CHEBI:132018"/>
    </reaction>
</comment>
<dbReference type="GO" id="GO:0140042">
    <property type="term" value="P:lipid droplet formation"/>
    <property type="evidence" value="ECO:0007669"/>
    <property type="project" value="UniProtKB-UniRule"/>
</dbReference>
<comment type="caution">
    <text evidence="11">The sequence shown here is derived from an EMBL/GenBank/DDBJ whole genome shotgun (WGS) entry which is preliminary data.</text>
</comment>
<dbReference type="OrthoDB" id="5579088at2759"/>
<comment type="catalytic activity">
    <reaction evidence="8">
        <text>an acyl-CoA + H2O = an acyl-4'-phosphopantetheine + adenosine 3',5'-bisphosphate + 2 H(+)</text>
        <dbReference type="Rhea" id="RHEA:50044"/>
        <dbReference type="ChEBI" id="CHEBI:15377"/>
        <dbReference type="ChEBI" id="CHEBI:15378"/>
        <dbReference type="ChEBI" id="CHEBI:58342"/>
        <dbReference type="ChEBI" id="CHEBI:58343"/>
        <dbReference type="ChEBI" id="CHEBI:132023"/>
    </reaction>
</comment>
<feature type="transmembrane region" description="Helical" evidence="10">
    <location>
        <begin position="156"/>
        <end position="180"/>
    </location>
</feature>
<comment type="similarity">
    <text evidence="8">Belongs to the FIT family. Fungal FIT2B/SCS3 subfamily.</text>
</comment>
<evidence type="ECO:0000256" key="6">
    <source>
        <dbReference type="ARBA" id="ARBA00023098"/>
    </source>
</evidence>
<evidence type="ECO:0000256" key="3">
    <source>
        <dbReference type="ARBA" id="ARBA00022801"/>
    </source>
</evidence>
<evidence type="ECO:0000256" key="7">
    <source>
        <dbReference type="ARBA" id="ARBA00023136"/>
    </source>
</evidence>
<feature type="transmembrane region" description="Helical" evidence="10">
    <location>
        <begin position="231"/>
        <end position="250"/>
    </location>
</feature>
<feature type="transmembrane region" description="Helical" evidence="10">
    <location>
        <begin position="126"/>
        <end position="144"/>
    </location>
</feature>
<keyword evidence="8" id="KW-1208">Phospholipid metabolism</keyword>
<proteinExistence type="inferred from homology"/>
<dbReference type="STRING" id="1093900.A0A507AXZ9"/>
<protein>
    <recommendedName>
        <fullName evidence="8">Acyl-coenzyme A diphosphatase SCS3</fullName>
        <ecNumber evidence="8">3.6.1.-</ecNumber>
    </recommendedName>
    <alternativeName>
        <fullName evidence="8">FIT family protein SCS3</fullName>
    </alternativeName>
</protein>
<keyword evidence="2 8" id="KW-0812">Transmembrane</keyword>
<keyword evidence="6" id="KW-0443">Lipid metabolism</keyword>
<evidence type="ECO:0000256" key="10">
    <source>
        <dbReference type="SAM" id="Phobius"/>
    </source>
</evidence>
<keyword evidence="12" id="KW-1185">Reference proteome</keyword>
<feature type="transmembrane region" description="Helical" evidence="10">
    <location>
        <begin position="335"/>
        <end position="352"/>
    </location>
</feature>
<dbReference type="InterPro" id="IPR019388">
    <property type="entry name" value="FIT"/>
</dbReference>
<evidence type="ECO:0000256" key="5">
    <source>
        <dbReference type="ARBA" id="ARBA00022989"/>
    </source>
</evidence>
<keyword evidence="3 8" id="KW-0378">Hydrolase</keyword>
<evidence type="ECO:0000256" key="8">
    <source>
        <dbReference type="HAMAP-Rule" id="MF_03231"/>
    </source>
</evidence>
<feature type="compositionally biased region" description="Polar residues" evidence="9">
    <location>
        <begin position="1"/>
        <end position="27"/>
    </location>
</feature>
<dbReference type="EMBL" id="SKBQ01000041">
    <property type="protein sequence ID" value="TPX12377.1"/>
    <property type="molecule type" value="Genomic_DNA"/>
</dbReference>
<keyword evidence="7 8" id="KW-0472">Membrane</keyword>
<keyword evidence="8" id="KW-0594">Phospholipid biosynthesis</keyword>
<dbReference type="PANTHER" id="PTHR23129">
    <property type="entry name" value="ACYL-COENZYME A DIPHOSPHATASE FITM2"/>
    <property type="match status" value="1"/>
</dbReference>
<feature type="active site" evidence="8">
    <location>
        <position position="230"/>
    </location>
</feature>